<dbReference type="GO" id="GO:0004869">
    <property type="term" value="F:cysteine-type endopeptidase inhibitor activity"/>
    <property type="evidence" value="ECO:0007669"/>
    <property type="project" value="UniProtKB-KW"/>
</dbReference>
<feature type="domain" description="Cystatin" evidence="5">
    <location>
        <begin position="14"/>
        <end position="127"/>
    </location>
</feature>
<feature type="chain" id="PRO_5018656991" description="Cystatin domain-containing protein" evidence="4">
    <location>
        <begin position="17"/>
        <end position="137"/>
    </location>
</feature>
<sequence>MTGSLLFCAFLPLIVAAGLRLTPPAHKTQEVDPSDPEVQACASFALESFNFFSKDPHIYAITKFYSVKRADVGGGQYDMDVEVTKTQWLKDQVSKGSSTDQEVFRCHFVVLSAPWKKQRALLQSSCTPVVSTGAGMH</sequence>
<dbReference type="PANTHER" id="PTHR46186:SF2">
    <property type="entry name" value="CYSTATIN"/>
    <property type="match status" value="1"/>
</dbReference>
<dbReference type="InterPro" id="IPR000010">
    <property type="entry name" value="Cystatin_dom"/>
</dbReference>
<organism evidence="6 7">
    <name type="scientific">Scleropages formosus</name>
    <name type="common">Asian bonytongue</name>
    <name type="synonym">Osteoglossum formosum</name>
    <dbReference type="NCBI Taxonomy" id="113540"/>
    <lineage>
        <taxon>Eukaryota</taxon>
        <taxon>Metazoa</taxon>
        <taxon>Chordata</taxon>
        <taxon>Craniata</taxon>
        <taxon>Vertebrata</taxon>
        <taxon>Euteleostomi</taxon>
        <taxon>Actinopterygii</taxon>
        <taxon>Neopterygii</taxon>
        <taxon>Teleostei</taxon>
        <taxon>Osteoglossocephala</taxon>
        <taxon>Osteoglossomorpha</taxon>
        <taxon>Osteoglossiformes</taxon>
        <taxon>Osteoglossidae</taxon>
        <taxon>Scleropages</taxon>
    </lineage>
</organism>
<keyword evidence="2" id="KW-0646">Protease inhibitor</keyword>
<keyword evidence="3" id="KW-0789">Thiol protease inhibitor</keyword>
<dbReference type="Gene3D" id="3.10.450.10">
    <property type="match status" value="1"/>
</dbReference>
<accession>A0A0P7WXP4</accession>
<dbReference type="Proteomes" id="UP000034805">
    <property type="component" value="Unassembled WGS sequence"/>
</dbReference>
<comment type="caution">
    <text evidence="6">The sequence shown here is derived from an EMBL/GenBank/DDBJ whole genome shotgun (WGS) entry which is preliminary data.</text>
</comment>
<evidence type="ECO:0000256" key="4">
    <source>
        <dbReference type="SAM" id="SignalP"/>
    </source>
</evidence>
<dbReference type="CDD" id="cd00042">
    <property type="entry name" value="CY"/>
    <property type="match status" value="1"/>
</dbReference>
<dbReference type="InterPro" id="IPR046350">
    <property type="entry name" value="Cystatin_sf"/>
</dbReference>
<dbReference type="AlphaFoldDB" id="A0A0P7WXP4"/>
<evidence type="ECO:0000259" key="5">
    <source>
        <dbReference type="SMART" id="SM00043"/>
    </source>
</evidence>
<evidence type="ECO:0000256" key="2">
    <source>
        <dbReference type="ARBA" id="ARBA00022690"/>
    </source>
</evidence>
<evidence type="ECO:0000313" key="6">
    <source>
        <dbReference type="EMBL" id="KPP68954.1"/>
    </source>
</evidence>
<dbReference type="GO" id="GO:0031982">
    <property type="term" value="C:vesicle"/>
    <property type="evidence" value="ECO:0007669"/>
    <property type="project" value="TreeGrafter"/>
</dbReference>
<protein>
    <recommendedName>
        <fullName evidence="5">Cystatin domain-containing protein</fullName>
    </recommendedName>
</protein>
<dbReference type="GO" id="GO:0005737">
    <property type="term" value="C:cytoplasm"/>
    <property type="evidence" value="ECO:0007669"/>
    <property type="project" value="TreeGrafter"/>
</dbReference>
<dbReference type="Pfam" id="PF00031">
    <property type="entry name" value="Cystatin"/>
    <property type="match status" value="1"/>
</dbReference>
<dbReference type="GO" id="GO:0005615">
    <property type="term" value="C:extracellular space"/>
    <property type="evidence" value="ECO:0007669"/>
    <property type="project" value="TreeGrafter"/>
</dbReference>
<gene>
    <name evidence="6" type="ORF">Z043_112323</name>
</gene>
<evidence type="ECO:0000256" key="3">
    <source>
        <dbReference type="ARBA" id="ARBA00022704"/>
    </source>
</evidence>
<feature type="signal peptide" evidence="4">
    <location>
        <begin position="1"/>
        <end position="16"/>
    </location>
</feature>
<keyword evidence="4" id="KW-0732">Signal</keyword>
<evidence type="ECO:0000256" key="1">
    <source>
        <dbReference type="ARBA" id="ARBA00009403"/>
    </source>
</evidence>
<name>A0A0P7WXP4_SCLFO</name>
<evidence type="ECO:0000313" key="7">
    <source>
        <dbReference type="Proteomes" id="UP000034805"/>
    </source>
</evidence>
<dbReference type="EMBL" id="JARO02004197">
    <property type="protein sequence ID" value="KPP68954.1"/>
    <property type="molecule type" value="Genomic_DNA"/>
</dbReference>
<proteinExistence type="inferred from homology"/>
<dbReference type="SUPFAM" id="SSF54403">
    <property type="entry name" value="Cystatin/monellin"/>
    <property type="match status" value="1"/>
</dbReference>
<dbReference type="PANTHER" id="PTHR46186">
    <property type="entry name" value="CYSTATIN"/>
    <property type="match status" value="1"/>
</dbReference>
<dbReference type="SMART" id="SM00043">
    <property type="entry name" value="CY"/>
    <property type="match status" value="1"/>
</dbReference>
<comment type="similarity">
    <text evidence="1">Belongs to the cystatin family.</text>
</comment>
<reference evidence="6 7" key="1">
    <citation type="submission" date="2015-08" db="EMBL/GenBank/DDBJ databases">
        <title>The genome of the Asian arowana (Scleropages formosus).</title>
        <authorList>
            <person name="Tan M.H."/>
            <person name="Gan H.M."/>
            <person name="Croft L.J."/>
            <person name="Austin C.M."/>
        </authorList>
    </citation>
    <scope>NUCLEOTIDE SEQUENCE [LARGE SCALE GENOMIC DNA]</scope>
    <source>
        <strain evidence="6">Aro1</strain>
    </source>
</reference>